<dbReference type="OrthoDB" id="8456494at2"/>
<name>A0A4Q9GK68_9HYPH</name>
<proteinExistence type="predicted"/>
<reference evidence="1 2" key="1">
    <citation type="submission" date="2019-02" db="EMBL/GenBank/DDBJ databases">
        <title>Hansschlegelia quercus sp. nov., a novel methylotrophic bacterium from buds of oak (Quercus robur L.).</title>
        <authorList>
            <person name="Agafonova N.V."/>
            <person name="Kaparullina E.N."/>
            <person name="Grouzdev D.S."/>
            <person name="Doronina N.V."/>
        </authorList>
    </citation>
    <scope>NUCLEOTIDE SEQUENCE [LARGE SCALE GENOMIC DNA]</scope>
    <source>
        <strain evidence="1 2">Dub</strain>
    </source>
</reference>
<evidence type="ECO:0000313" key="2">
    <source>
        <dbReference type="Proteomes" id="UP000291613"/>
    </source>
</evidence>
<evidence type="ECO:0008006" key="3">
    <source>
        <dbReference type="Google" id="ProtNLM"/>
    </source>
</evidence>
<organism evidence="1 2">
    <name type="scientific">Hansschlegelia quercus</name>
    <dbReference type="NCBI Taxonomy" id="2528245"/>
    <lineage>
        <taxon>Bacteria</taxon>
        <taxon>Pseudomonadati</taxon>
        <taxon>Pseudomonadota</taxon>
        <taxon>Alphaproteobacteria</taxon>
        <taxon>Hyphomicrobiales</taxon>
        <taxon>Methylopilaceae</taxon>
        <taxon>Hansschlegelia</taxon>
    </lineage>
</organism>
<evidence type="ECO:0000313" key="1">
    <source>
        <dbReference type="EMBL" id="TBN53721.1"/>
    </source>
</evidence>
<keyword evidence="2" id="KW-1185">Reference proteome</keyword>
<sequence length="64" mass="6548">MDVSSLAASAVATSAQSTRDGFSVAALKIANDQQQLMANFVQQSAETTKALTQSGVGETVDKTA</sequence>
<dbReference type="Proteomes" id="UP000291613">
    <property type="component" value="Unassembled WGS sequence"/>
</dbReference>
<dbReference type="RefSeq" id="WP_131002798.1">
    <property type="nucleotide sequence ID" value="NZ_JBHSZR010000003.1"/>
</dbReference>
<accession>A0A4Q9GK68</accession>
<gene>
    <name evidence="1" type="ORF">EYR15_07925</name>
</gene>
<protein>
    <recommendedName>
        <fullName evidence="3">Motility protein</fullName>
    </recommendedName>
</protein>
<dbReference type="AlphaFoldDB" id="A0A4Q9GK68"/>
<comment type="caution">
    <text evidence="1">The sequence shown here is derived from an EMBL/GenBank/DDBJ whole genome shotgun (WGS) entry which is preliminary data.</text>
</comment>
<dbReference type="EMBL" id="SIUB01000003">
    <property type="protein sequence ID" value="TBN53721.1"/>
    <property type="molecule type" value="Genomic_DNA"/>
</dbReference>